<dbReference type="PANTHER" id="PTHR30250">
    <property type="entry name" value="PST FAMILY PREDICTED COLANIC ACID TRANSPORTER"/>
    <property type="match status" value="1"/>
</dbReference>
<feature type="transmembrane region" description="Helical" evidence="6">
    <location>
        <begin position="363"/>
        <end position="381"/>
    </location>
</feature>
<keyword evidence="4 6" id="KW-1133">Transmembrane helix</keyword>
<feature type="transmembrane region" description="Helical" evidence="6">
    <location>
        <begin position="505"/>
        <end position="533"/>
    </location>
</feature>
<proteinExistence type="predicted"/>
<keyword evidence="5 6" id="KW-0472">Membrane</keyword>
<feature type="transmembrane region" description="Helical" evidence="6">
    <location>
        <begin position="190"/>
        <end position="211"/>
    </location>
</feature>
<feature type="transmembrane region" description="Helical" evidence="6">
    <location>
        <begin position="425"/>
        <end position="443"/>
    </location>
</feature>
<dbReference type="PIRSF" id="PIRSF038958">
    <property type="entry name" value="PG_synth_SpoVB"/>
    <property type="match status" value="1"/>
</dbReference>
<feature type="transmembrane region" description="Helical" evidence="6">
    <location>
        <begin position="9"/>
        <end position="30"/>
    </location>
</feature>
<feature type="transmembrane region" description="Helical" evidence="6">
    <location>
        <begin position="455"/>
        <end position="477"/>
    </location>
</feature>
<evidence type="ECO:0000313" key="8">
    <source>
        <dbReference type="Proteomes" id="UP000298642"/>
    </source>
</evidence>
<dbReference type="KEGG" id="obj:EIO64_11025"/>
<dbReference type="AlphaFoldDB" id="A0A4D7AJA3"/>
<dbReference type="InterPro" id="IPR050833">
    <property type="entry name" value="Poly_Biosynth_Transport"/>
</dbReference>
<dbReference type="CDD" id="cd13124">
    <property type="entry name" value="MATE_SpoVB_like"/>
    <property type="match status" value="1"/>
</dbReference>
<dbReference type="EMBL" id="CP034413">
    <property type="protein sequence ID" value="QCI59684.1"/>
    <property type="molecule type" value="Genomic_DNA"/>
</dbReference>
<sequence length="554" mass="59345">MSNQKKQSFLGGAAILAAAVVVVKFIGFFYKVPLNNILGGPGKTYFDTAYKIYNFLLTFSTAGLPLAISKLTSQAHAQGRENEKRKIFRTAIVLFFVLGTVGALFMFFQAEGLAGFLENSLAAQPIRALAPAVFCVCLLACMRGYTQGQGNMTPTAVSQVLEALLKLAIGLPLAWYVLRIGMSLEMGAAAAILGVTAGTAVSMLFLVGYLAKHRNRTQSLDVPSGSSHLIRQILAIGIPITLSNSAMSILNIIDTKIVMGQLQNALLLSEESAAALNGQYSMAMDMPNMVASFVYPVTMSLIPFAAAALARQDHAGADRIISSAFRIIAILALPAGIGLSVLSTPIMVLVLPAQREDALAAGPHLQVLGIALIFICLMILTNAILQTYGKEKLPIFTVIVGGIVKIIMNYFLVGNPDINIHGAPISTLCCYLVIVVLNLFFVWKYSPQKPRYLEVFAKPVAASLLMGGAAWAVYGLASRVLDGAFLALAQQMFADPDKIQLWSVYLANAACVLLGILAGVIVYGVLVIALRILRAEDVRSIPRGEKLIKLLHLK</sequence>
<evidence type="ECO:0000256" key="6">
    <source>
        <dbReference type="SAM" id="Phobius"/>
    </source>
</evidence>
<dbReference type="GO" id="GO:0005886">
    <property type="term" value="C:plasma membrane"/>
    <property type="evidence" value="ECO:0007669"/>
    <property type="project" value="UniProtKB-SubCell"/>
</dbReference>
<feature type="transmembrane region" description="Helical" evidence="6">
    <location>
        <begin position="232"/>
        <end position="253"/>
    </location>
</feature>
<dbReference type="Pfam" id="PF01943">
    <property type="entry name" value="Polysacc_synt"/>
    <property type="match status" value="1"/>
</dbReference>
<dbReference type="PANTHER" id="PTHR30250:SF21">
    <property type="entry name" value="LIPID II FLIPPASE MURJ"/>
    <property type="match status" value="1"/>
</dbReference>
<evidence type="ECO:0000256" key="2">
    <source>
        <dbReference type="ARBA" id="ARBA00022475"/>
    </source>
</evidence>
<keyword evidence="3 6" id="KW-0812">Transmembrane</keyword>
<evidence type="ECO:0000256" key="5">
    <source>
        <dbReference type="ARBA" id="ARBA00023136"/>
    </source>
</evidence>
<keyword evidence="2" id="KW-1003">Cell membrane</keyword>
<protein>
    <submittedName>
        <fullName evidence="7">Polysaccharide biosynthesis C-terminal domain-containing protein</fullName>
    </submittedName>
</protein>
<comment type="subcellular location">
    <subcellularLocation>
        <location evidence="1">Cell membrane</location>
        <topology evidence="1">Multi-pass membrane protein</topology>
    </subcellularLocation>
</comment>
<dbReference type="Proteomes" id="UP000298642">
    <property type="component" value="Chromosome"/>
</dbReference>
<feature type="transmembrane region" description="Helical" evidence="6">
    <location>
        <begin position="128"/>
        <end position="145"/>
    </location>
</feature>
<reference evidence="8" key="1">
    <citation type="submission" date="2018-12" db="EMBL/GenBank/DDBJ databases">
        <title>Dusodibacter welbiota gen. nov., sp. nov., isolated from human faeces and emended description of the Oscillibacter genus.</title>
        <authorList>
            <person name="Le Roy T."/>
            <person name="Van der Smissen P."/>
            <person name="Delzenne N."/>
            <person name="Muccioli G."/>
            <person name="Collet J.F."/>
            <person name="Cani P.D."/>
        </authorList>
    </citation>
    <scope>NUCLEOTIDE SEQUENCE [LARGE SCALE GENOMIC DNA]</scope>
    <source>
        <strain evidence="8">J115</strain>
    </source>
</reference>
<accession>A0A4D7AJA3</accession>
<evidence type="ECO:0000256" key="4">
    <source>
        <dbReference type="ARBA" id="ARBA00022989"/>
    </source>
</evidence>
<organism evidence="7 8">
    <name type="scientific">Dysosmobacter welbionis</name>
    <dbReference type="NCBI Taxonomy" id="2093857"/>
    <lineage>
        <taxon>Bacteria</taxon>
        <taxon>Bacillati</taxon>
        <taxon>Bacillota</taxon>
        <taxon>Clostridia</taxon>
        <taxon>Eubacteriales</taxon>
        <taxon>Oscillospiraceae</taxon>
        <taxon>Dysosmobacter</taxon>
    </lineage>
</organism>
<dbReference type="RefSeq" id="WP_021748466.1">
    <property type="nucleotide sequence ID" value="NZ_CP034413.3"/>
</dbReference>
<feature type="transmembrane region" description="Helical" evidence="6">
    <location>
        <begin position="88"/>
        <end position="108"/>
    </location>
</feature>
<feature type="transmembrane region" description="Helical" evidence="6">
    <location>
        <begin position="157"/>
        <end position="178"/>
    </location>
</feature>
<feature type="transmembrane region" description="Helical" evidence="6">
    <location>
        <begin position="50"/>
        <end position="68"/>
    </location>
</feature>
<evidence type="ECO:0000256" key="3">
    <source>
        <dbReference type="ARBA" id="ARBA00022692"/>
    </source>
</evidence>
<feature type="transmembrane region" description="Helical" evidence="6">
    <location>
        <begin position="289"/>
        <end position="311"/>
    </location>
</feature>
<gene>
    <name evidence="7" type="ORF">EIO64_11025</name>
</gene>
<name>A0A4D7AJA3_9FIRM</name>
<feature type="transmembrane region" description="Helical" evidence="6">
    <location>
        <begin position="393"/>
        <end position="413"/>
    </location>
</feature>
<evidence type="ECO:0000256" key="1">
    <source>
        <dbReference type="ARBA" id="ARBA00004651"/>
    </source>
</evidence>
<dbReference type="InterPro" id="IPR002797">
    <property type="entry name" value="Polysacc_synth"/>
</dbReference>
<keyword evidence="8" id="KW-1185">Reference proteome</keyword>
<evidence type="ECO:0000313" key="7">
    <source>
        <dbReference type="EMBL" id="QCI59684.1"/>
    </source>
</evidence>
<feature type="transmembrane region" description="Helical" evidence="6">
    <location>
        <begin position="323"/>
        <end position="351"/>
    </location>
</feature>
<dbReference type="InterPro" id="IPR024923">
    <property type="entry name" value="PG_synth_SpoVB"/>
</dbReference>